<protein>
    <recommendedName>
        <fullName evidence="2">Enoyl-CoA hydratase</fullName>
    </recommendedName>
</protein>
<name>A0A383DGU9_9ZZZZ</name>
<feature type="non-terminal residue" evidence="1">
    <location>
        <position position="123"/>
    </location>
</feature>
<dbReference type="PANTHER" id="PTHR11941:SF54">
    <property type="entry name" value="ENOYL-COA HYDRATASE, MITOCHONDRIAL"/>
    <property type="match status" value="1"/>
</dbReference>
<dbReference type="Gene3D" id="3.90.226.10">
    <property type="entry name" value="2-enoyl-CoA Hydratase, Chain A, domain 1"/>
    <property type="match status" value="1"/>
</dbReference>
<dbReference type="InterPro" id="IPR029045">
    <property type="entry name" value="ClpP/crotonase-like_dom_sf"/>
</dbReference>
<dbReference type="AlphaFoldDB" id="A0A383DGU9"/>
<dbReference type="InterPro" id="IPR001753">
    <property type="entry name" value="Enoyl-CoA_hydra/iso"/>
</dbReference>
<dbReference type="PANTHER" id="PTHR11941">
    <property type="entry name" value="ENOYL-COA HYDRATASE-RELATED"/>
    <property type="match status" value="1"/>
</dbReference>
<dbReference type="GO" id="GO:0006635">
    <property type="term" value="P:fatty acid beta-oxidation"/>
    <property type="evidence" value="ECO:0007669"/>
    <property type="project" value="TreeGrafter"/>
</dbReference>
<evidence type="ECO:0000313" key="1">
    <source>
        <dbReference type="EMBL" id="SVE43554.1"/>
    </source>
</evidence>
<sequence>MDYRTINVDFDDGIATVVINRPQVMNALDELTLDELQRVTGELAANELVRVVVLTGSGDKAFIAGADIKELSTLTPIAAETLARRGQAVCNDLEHMGKPVIASINGYALGGGCEIAMACTLRI</sequence>
<dbReference type="SUPFAM" id="SSF52096">
    <property type="entry name" value="ClpP/crotonase"/>
    <property type="match status" value="1"/>
</dbReference>
<gene>
    <name evidence="1" type="ORF">METZ01_LOCUS496408</name>
</gene>
<dbReference type="EMBL" id="UINC01217103">
    <property type="protein sequence ID" value="SVE43554.1"/>
    <property type="molecule type" value="Genomic_DNA"/>
</dbReference>
<accession>A0A383DGU9</accession>
<dbReference type="Pfam" id="PF00378">
    <property type="entry name" value="ECH_1"/>
    <property type="match status" value="1"/>
</dbReference>
<organism evidence="1">
    <name type="scientific">marine metagenome</name>
    <dbReference type="NCBI Taxonomy" id="408172"/>
    <lineage>
        <taxon>unclassified sequences</taxon>
        <taxon>metagenomes</taxon>
        <taxon>ecological metagenomes</taxon>
    </lineage>
</organism>
<evidence type="ECO:0008006" key="2">
    <source>
        <dbReference type="Google" id="ProtNLM"/>
    </source>
</evidence>
<reference evidence="1" key="1">
    <citation type="submission" date="2018-05" db="EMBL/GenBank/DDBJ databases">
        <authorList>
            <person name="Lanie J.A."/>
            <person name="Ng W.-L."/>
            <person name="Kazmierczak K.M."/>
            <person name="Andrzejewski T.M."/>
            <person name="Davidsen T.M."/>
            <person name="Wayne K.J."/>
            <person name="Tettelin H."/>
            <person name="Glass J.I."/>
            <person name="Rusch D."/>
            <person name="Podicherti R."/>
            <person name="Tsui H.-C.T."/>
            <person name="Winkler M.E."/>
        </authorList>
    </citation>
    <scope>NUCLEOTIDE SEQUENCE</scope>
</reference>
<dbReference type="CDD" id="cd06558">
    <property type="entry name" value="crotonase-like"/>
    <property type="match status" value="1"/>
</dbReference>
<proteinExistence type="predicted"/>
<dbReference type="GO" id="GO:0003824">
    <property type="term" value="F:catalytic activity"/>
    <property type="evidence" value="ECO:0007669"/>
    <property type="project" value="UniProtKB-ARBA"/>
</dbReference>